<evidence type="ECO:0000313" key="3">
    <source>
        <dbReference type="Proteomes" id="UP000292447"/>
    </source>
</evidence>
<dbReference type="EMBL" id="CP034459">
    <property type="protein sequence ID" value="QBM89007.1"/>
    <property type="molecule type" value="Genomic_DNA"/>
</dbReference>
<evidence type="ECO:0000256" key="1">
    <source>
        <dbReference type="SAM" id="MobiDB-lite"/>
    </source>
</evidence>
<gene>
    <name evidence="2" type="ORF">METSCH_D00660</name>
</gene>
<sequence length="467" mass="52609">MSENAQQNNQEGNGTQLSRHIRPLTGRNRPRKANRDRNKNGAKDVDNKEENGSKSKTRKPHKARGESKDFRLLEVVKLIRKHFPITVNGYSVTKVLESQATLENIKSSKAEGGETARPVQLSKKAKESILIEHIENVIKRDPQQPIYLSFIMKPADPDFPFELELLNFSLTVPSEYPRSAKALPSIVVLNTEIPRGFSVNIERGYREIVNLAKGAKNVATEDEEIKLVDGKGLLSQVQTLNKYLELFLQQEKRQTMKFVTFKSSPKNTTLPTPTQTPTPTPRPQEKLDLAAVAFEDQVNVTDATRLKRDFYIGEMTQKLGSNVKLFNRSKAEARYKVQIPIVNSRNLPHLWTHGNNKVDVFVTIPNSYPETPVRVMIASNFSSNLLVAKKNALVNEGHDLISLVDESRAAEKNFNKNVNVKSNEKISSLVQQLNCISNQLHLLVCPSDQFSESVTQLISLRPNDIVN</sequence>
<accession>A0A4P6XNI6</accession>
<reference evidence="3" key="1">
    <citation type="submission" date="2019-03" db="EMBL/GenBank/DDBJ databases">
        <title>Snf2 controls pulcherriminic acid biosynthesis and connects pigmentation and antifungal activity of the yeast Metschnikowia pulcherrima.</title>
        <authorList>
            <person name="Gore-Lloyd D."/>
            <person name="Sumann I."/>
            <person name="Brachmann A.O."/>
            <person name="Schneeberger K."/>
            <person name="Ortiz-Merino R.A."/>
            <person name="Moreno-Beltran M."/>
            <person name="Schlaefli M."/>
            <person name="Kirner P."/>
            <person name="Santos Kron A."/>
            <person name="Wolfe K.H."/>
            <person name="Piel J."/>
            <person name="Ahrens C.H."/>
            <person name="Henk D."/>
            <person name="Freimoser F.M."/>
        </authorList>
    </citation>
    <scope>NUCLEOTIDE SEQUENCE [LARGE SCALE GENOMIC DNA]</scope>
    <source>
        <strain evidence="3">APC 1.2</strain>
    </source>
</reference>
<protein>
    <submittedName>
        <fullName evidence="2">Uncharacterized protein</fullName>
    </submittedName>
</protein>
<organism evidence="2 3">
    <name type="scientific">Metschnikowia aff. pulcherrima</name>
    <dbReference type="NCBI Taxonomy" id="2163413"/>
    <lineage>
        <taxon>Eukaryota</taxon>
        <taxon>Fungi</taxon>
        <taxon>Dikarya</taxon>
        <taxon>Ascomycota</taxon>
        <taxon>Saccharomycotina</taxon>
        <taxon>Pichiomycetes</taxon>
        <taxon>Metschnikowiaceae</taxon>
        <taxon>Metschnikowia</taxon>
    </lineage>
</organism>
<keyword evidence="3" id="KW-1185">Reference proteome</keyword>
<proteinExistence type="predicted"/>
<dbReference type="Proteomes" id="UP000292447">
    <property type="component" value="Chromosome IV"/>
</dbReference>
<name>A0A4P6XNI6_9ASCO</name>
<feature type="region of interest" description="Disordered" evidence="1">
    <location>
        <begin position="1"/>
        <end position="66"/>
    </location>
</feature>
<feature type="region of interest" description="Disordered" evidence="1">
    <location>
        <begin position="263"/>
        <end position="283"/>
    </location>
</feature>
<feature type="compositionally biased region" description="Basic and acidic residues" evidence="1">
    <location>
        <begin position="33"/>
        <end position="53"/>
    </location>
</feature>
<dbReference type="AlphaFoldDB" id="A0A4P6XNI6"/>
<feature type="compositionally biased region" description="Low complexity" evidence="1">
    <location>
        <begin position="1"/>
        <end position="16"/>
    </location>
</feature>
<dbReference type="STRING" id="2163413.A0A4P6XNI6"/>
<evidence type="ECO:0000313" key="2">
    <source>
        <dbReference type="EMBL" id="QBM89007.1"/>
    </source>
</evidence>